<evidence type="ECO:0000256" key="2">
    <source>
        <dbReference type="SAM" id="Coils"/>
    </source>
</evidence>
<dbReference type="AlphaFoldDB" id="V8NKX4"/>
<feature type="coiled-coil region" evidence="2">
    <location>
        <begin position="87"/>
        <end position="165"/>
    </location>
</feature>
<evidence type="ECO:0000313" key="4">
    <source>
        <dbReference type="EMBL" id="ETE62616.1"/>
    </source>
</evidence>
<dbReference type="Pfam" id="PF13863">
    <property type="entry name" value="DUF4200"/>
    <property type="match status" value="1"/>
</dbReference>
<sequence>MDAGLIYADIKCSEDSLSRRSSNFIMVQQAGLNLGIKGEEDSERVIHVPIPASSNVLHPSRKTLQQLRLLKKKAKNDIITADLAAKKQDIDTRMEKVAQHREELQQKYQNAKCDLKKKRALAKYKIEQTNNALKRQEIHTLKRELQKLKVRQQELQKKIDKYKSYEHFLKKIVNLLPPDFWGYKEDSVIKTLTQRHKALFSTNQNLKKYLLIQEENIEISHHKRAVTQEEHNTMRFVLISKVSELQSKYNALKERNIGLINYIDNKEGLTNKHTQQLSQMLVGISNMAERCYMKHYGPLEQMTFQSKLDMIEVGYAFWEYINILS</sequence>
<feature type="domain" description="DUF4200" evidence="3">
    <location>
        <begin position="69"/>
        <end position="174"/>
    </location>
</feature>
<evidence type="ECO:0000256" key="1">
    <source>
        <dbReference type="ARBA" id="ARBA00023054"/>
    </source>
</evidence>
<keyword evidence="1 2" id="KW-0175">Coiled coil</keyword>
<gene>
    <name evidence="4" type="ORF">L345_11626</name>
</gene>
<protein>
    <recommendedName>
        <fullName evidence="3">DUF4200 domain-containing protein</fullName>
    </recommendedName>
</protein>
<name>V8NKX4_OPHHA</name>
<proteinExistence type="predicted"/>
<dbReference type="Proteomes" id="UP000018936">
    <property type="component" value="Unassembled WGS sequence"/>
</dbReference>
<evidence type="ECO:0000259" key="3">
    <source>
        <dbReference type="Pfam" id="PF13863"/>
    </source>
</evidence>
<dbReference type="EMBL" id="AZIM01003153">
    <property type="protein sequence ID" value="ETE62616.1"/>
    <property type="molecule type" value="Genomic_DNA"/>
</dbReference>
<evidence type="ECO:0000313" key="5">
    <source>
        <dbReference type="Proteomes" id="UP000018936"/>
    </source>
</evidence>
<keyword evidence="5" id="KW-1185">Reference proteome</keyword>
<dbReference type="InterPro" id="IPR025252">
    <property type="entry name" value="DUF4200"/>
</dbReference>
<comment type="caution">
    <text evidence="4">The sequence shown here is derived from an EMBL/GenBank/DDBJ whole genome shotgun (WGS) entry which is preliminary data.</text>
</comment>
<dbReference type="PANTHER" id="PTHR21683:SF18">
    <property type="entry name" value="COILED-COIL DOMAIN-CONTAINING PROTEIN 42 HOMOLOG"/>
    <property type="match status" value="1"/>
</dbReference>
<dbReference type="InterPro" id="IPR051147">
    <property type="entry name" value="CFAP_domain-containing"/>
</dbReference>
<accession>V8NKX4</accession>
<dbReference type="OrthoDB" id="2134857at2759"/>
<dbReference type="PANTHER" id="PTHR21683">
    <property type="entry name" value="COILED-COIL DOMAIN-CONTAINING PROTEIN 42 LIKE-2-LIKE-RELATED"/>
    <property type="match status" value="1"/>
</dbReference>
<dbReference type="GO" id="GO:0005856">
    <property type="term" value="C:cytoskeleton"/>
    <property type="evidence" value="ECO:0007669"/>
    <property type="project" value="UniProtKB-ARBA"/>
</dbReference>
<reference evidence="4 5" key="1">
    <citation type="journal article" date="2013" name="Proc. Natl. Acad. Sci. U.S.A.">
        <title>The king cobra genome reveals dynamic gene evolution and adaptation in the snake venom system.</title>
        <authorList>
            <person name="Vonk F.J."/>
            <person name="Casewell N.R."/>
            <person name="Henkel C.V."/>
            <person name="Heimberg A.M."/>
            <person name="Jansen H.J."/>
            <person name="McCleary R.J."/>
            <person name="Kerkkamp H.M."/>
            <person name="Vos R.A."/>
            <person name="Guerreiro I."/>
            <person name="Calvete J.J."/>
            <person name="Wuster W."/>
            <person name="Woods A.E."/>
            <person name="Logan J.M."/>
            <person name="Harrison R.A."/>
            <person name="Castoe T.A."/>
            <person name="de Koning A.P."/>
            <person name="Pollock D.D."/>
            <person name="Yandell M."/>
            <person name="Calderon D."/>
            <person name="Renjifo C."/>
            <person name="Currier R.B."/>
            <person name="Salgado D."/>
            <person name="Pla D."/>
            <person name="Sanz L."/>
            <person name="Hyder A.S."/>
            <person name="Ribeiro J.M."/>
            <person name="Arntzen J.W."/>
            <person name="van den Thillart G.E."/>
            <person name="Boetzer M."/>
            <person name="Pirovano W."/>
            <person name="Dirks R.P."/>
            <person name="Spaink H.P."/>
            <person name="Duboule D."/>
            <person name="McGlinn E."/>
            <person name="Kini R.M."/>
            <person name="Richardson M.K."/>
        </authorList>
    </citation>
    <scope>NUCLEOTIDE SEQUENCE</scope>
    <source>
        <tissue evidence="4">Blood</tissue>
    </source>
</reference>
<organism evidence="4 5">
    <name type="scientific">Ophiophagus hannah</name>
    <name type="common">King cobra</name>
    <name type="synonym">Naja hannah</name>
    <dbReference type="NCBI Taxonomy" id="8665"/>
    <lineage>
        <taxon>Eukaryota</taxon>
        <taxon>Metazoa</taxon>
        <taxon>Chordata</taxon>
        <taxon>Craniata</taxon>
        <taxon>Vertebrata</taxon>
        <taxon>Euteleostomi</taxon>
        <taxon>Lepidosauria</taxon>
        <taxon>Squamata</taxon>
        <taxon>Bifurcata</taxon>
        <taxon>Unidentata</taxon>
        <taxon>Episquamata</taxon>
        <taxon>Toxicofera</taxon>
        <taxon>Serpentes</taxon>
        <taxon>Colubroidea</taxon>
        <taxon>Elapidae</taxon>
        <taxon>Elapinae</taxon>
        <taxon>Ophiophagus</taxon>
    </lineage>
</organism>
<feature type="non-terminal residue" evidence="4">
    <location>
        <position position="325"/>
    </location>
</feature>